<evidence type="ECO:0000259" key="1">
    <source>
        <dbReference type="Pfam" id="PF06527"/>
    </source>
</evidence>
<protein>
    <recommendedName>
        <fullName evidence="1">TniQ domain-containing protein</fullName>
    </recommendedName>
</protein>
<dbReference type="AlphaFoldDB" id="A0A7X1PL78"/>
<organism evidence="2 3">
    <name type="scientific">Pseudomonas piscis</name>
    <dbReference type="NCBI Taxonomy" id="2614538"/>
    <lineage>
        <taxon>Bacteria</taxon>
        <taxon>Pseudomonadati</taxon>
        <taxon>Pseudomonadota</taxon>
        <taxon>Gammaproteobacteria</taxon>
        <taxon>Pseudomonadales</taxon>
        <taxon>Pseudomonadaceae</taxon>
        <taxon>Pseudomonas</taxon>
    </lineage>
</organism>
<dbReference type="InterPro" id="IPR009492">
    <property type="entry name" value="TniQ"/>
</dbReference>
<feature type="domain" description="TniQ" evidence="1">
    <location>
        <begin position="363"/>
        <end position="547"/>
    </location>
</feature>
<evidence type="ECO:0000313" key="3">
    <source>
        <dbReference type="Proteomes" id="UP000486534"/>
    </source>
</evidence>
<reference evidence="2 3" key="1">
    <citation type="submission" date="2019-10" db="EMBL/GenBank/DDBJ databases">
        <title>Pseudomonas dajingensis sp. nov., isolated from the profound head ulcers of farmed Murray cod (Maccullochella peelii peelii).</title>
        <authorList>
            <person name="Liu Y."/>
        </authorList>
    </citation>
    <scope>NUCLEOTIDE SEQUENCE [LARGE SCALE GENOMIC DNA]</scope>
    <source>
        <strain evidence="2 3">MC042</strain>
    </source>
</reference>
<proteinExistence type="predicted"/>
<comment type="caution">
    <text evidence="2">The sequence shown here is derived from an EMBL/GenBank/DDBJ whole genome shotgun (WGS) entry which is preliminary data.</text>
</comment>
<name>A0A7X1PL78_9PSED</name>
<accession>A0A7X1PL78</accession>
<dbReference type="Pfam" id="PF06527">
    <property type="entry name" value="TniQ"/>
    <property type="match status" value="1"/>
</dbReference>
<dbReference type="Proteomes" id="UP000486534">
    <property type="component" value="Unassembled WGS sequence"/>
</dbReference>
<dbReference type="EMBL" id="WHUV01000002">
    <property type="protein sequence ID" value="MQA54266.1"/>
    <property type="molecule type" value="Genomic_DNA"/>
</dbReference>
<evidence type="ECO:0000313" key="2">
    <source>
        <dbReference type="EMBL" id="MQA54266.1"/>
    </source>
</evidence>
<gene>
    <name evidence="2" type="ORF">GDH07_13200</name>
</gene>
<sequence length="763" mass="84624">MTESVWRGWVCSSANEPPLQRALALLRDRHKAEGRLIVVRGEAGAGASAFASRLHQLLAREGMRSELVPRMAMNADFVFMTHLLRSLGLPIYSAGIHPPRRISLPYISALHLRRYQTIIFDDGHDFFSKHQQKIHLTYKVLSYLLSPPFGYDIVFCGTYDGLTELGLRALGMGVEVVYVDLKAMECDEAYQHFVAGTMEALALSKIPTYLVPLESPPAVFDPLQQGAIDAENDLVRMLVPKTIPLLFPEFVTSHGIDLYELHKHTKGLVGKTVSALRALKASMVLDAESMAGRAGALDKVALPHAEVARVAEVAGAAQALSFHSLVPAHSVKQQDSQPAEVLSIHTPKPKLKAVFERGFETYLKPVADETLGSWLSRNACSPSITIIHDDFLQWCTGLTQGCQQSYDSYKRQMLTRARGVADSNGLPIPARLASEVATAPSNEGNADQIPWDPAVLLGSAGYSVALGRDILEHDTLYRSQAFLNVFPARLQNRMHVQFSLPGDATHPRENRKYCAQCIADDVTAMRAPALRRAWRKRGAAVCTYHRHPVLLQRLDRSSLSELTGSWLAYSQHTQRETFDHGTGLISRSARGFQEIASECRICGIVGRLQVWVDNAPAKPTMSQPSKYALYFLLGFFLYQPTLISDGGIARWFIRLDKGSRLNAKLFDRPTVRQLVANIETAPPKAIAVAYLLIGCAFNLIRPAEHDFLQGALTFTDSVFPSDRGEIKALAQCFQNYHIAAVWESVRRNLSAEDLAHVEWLLKK</sequence>